<dbReference type="SUPFAM" id="SSF56281">
    <property type="entry name" value="Metallo-hydrolase/oxidoreductase"/>
    <property type="match status" value="1"/>
</dbReference>
<dbReference type="PANTHER" id="PTHR46018">
    <property type="entry name" value="ZINC PHOSPHODIESTERASE ELAC PROTEIN 1"/>
    <property type="match status" value="1"/>
</dbReference>
<name>F4L1M2_HALH1</name>
<organism evidence="1 2">
    <name type="scientific">Haliscomenobacter hydrossis (strain ATCC 27775 / DSM 1100 / LMG 10767 / O)</name>
    <dbReference type="NCBI Taxonomy" id="760192"/>
    <lineage>
        <taxon>Bacteria</taxon>
        <taxon>Pseudomonadati</taxon>
        <taxon>Bacteroidota</taxon>
        <taxon>Saprospiria</taxon>
        <taxon>Saprospirales</taxon>
        <taxon>Haliscomenobacteraceae</taxon>
        <taxon>Haliscomenobacter</taxon>
    </lineage>
</organism>
<reference key="2">
    <citation type="submission" date="2011-04" db="EMBL/GenBank/DDBJ databases">
        <title>Complete sequence of chromosome of Haliscomenobacter hydrossis DSM 1100.</title>
        <authorList>
            <consortium name="US DOE Joint Genome Institute (JGI-PGF)"/>
            <person name="Lucas S."/>
            <person name="Han J."/>
            <person name="Lapidus A."/>
            <person name="Bruce D."/>
            <person name="Goodwin L."/>
            <person name="Pitluck S."/>
            <person name="Peters L."/>
            <person name="Kyrpides N."/>
            <person name="Mavromatis K."/>
            <person name="Ivanova N."/>
            <person name="Ovchinnikova G."/>
            <person name="Pagani I."/>
            <person name="Daligault H."/>
            <person name="Detter J.C."/>
            <person name="Han C."/>
            <person name="Land M."/>
            <person name="Hauser L."/>
            <person name="Markowitz V."/>
            <person name="Cheng J.-F."/>
            <person name="Hugenholtz P."/>
            <person name="Woyke T."/>
            <person name="Wu D."/>
            <person name="Verbarg S."/>
            <person name="Frueling A."/>
            <person name="Brambilla E."/>
            <person name="Klenk H.-P."/>
            <person name="Eisen J.A."/>
        </authorList>
    </citation>
    <scope>NUCLEOTIDE SEQUENCE</scope>
    <source>
        <strain>DSM 1100</strain>
    </source>
</reference>
<dbReference type="Gene3D" id="3.60.15.10">
    <property type="entry name" value="Ribonuclease Z/Hydroxyacylglutathione hydrolase-like"/>
    <property type="match status" value="1"/>
</dbReference>
<dbReference type="STRING" id="760192.Halhy_0658"/>
<reference evidence="1 2" key="1">
    <citation type="journal article" date="2011" name="Stand. Genomic Sci.">
        <title>Complete genome sequence of Haliscomenobacter hydrossis type strain (O).</title>
        <authorList>
            <consortium name="US DOE Joint Genome Institute (JGI-PGF)"/>
            <person name="Daligault H."/>
            <person name="Lapidus A."/>
            <person name="Zeytun A."/>
            <person name="Nolan M."/>
            <person name="Lucas S."/>
            <person name="Del Rio T.G."/>
            <person name="Tice H."/>
            <person name="Cheng J.F."/>
            <person name="Tapia R."/>
            <person name="Han C."/>
            <person name="Goodwin L."/>
            <person name="Pitluck S."/>
            <person name="Liolios K."/>
            <person name="Pagani I."/>
            <person name="Ivanova N."/>
            <person name="Huntemann M."/>
            <person name="Mavromatis K."/>
            <person name="Mikhailova N."/>
            <person name="Pati A."/>
            <person name="Chen A."/>
            <person name="Palaniappan K."/>
            <person name="Land M."/>
            <person name="Hauser L."/>
            <person name="Brambilla E.M."/>
            <person name="Rohde M."/>
            <person name="Verbarg S."/>
            <person name="Goker M."/>
            <person name="Bristow J."/>
            <person name="Eisen J.A."/>
            <person name="Markowitz V."/>
            <person name="Hugenholtz P."/>
            <person name="Kyrpides N.C."/>
            <person name="Klenk H.P."/>
            <person name="Woyke T."/>
        </authorList>
    </citation>
    <scope>NUCLEOTIDE SEQUENCE [LARGE SCALE GENOMIC DNA]</scope>
    <source>
        <strain evidence="2">ATCC 27775 / DSM 1100 / LMG 10767 / O</strain>
    </source>
</reference>
<dbReference type="InterPro" id="IPR036866">
    <property type="entry name" value="RibonucZ/Hydroxyglut_hydro"/>
</dbReference>
<evidence type="ECO:0000313" key="2">
    <source>
        <dbReference type="Proteomes" id="UP000008461"/>
    </source>
</evidence>
<sequence>MIQATLKNLPTEDICIHLSIDNHAQHYLCECGSASLLTKKDCLNLGAIFISHTHIDHFVNFDTVLRHQLGTGMRVVVCGPKGIAKQLQAKLRAYNWNLIAENELVYEIREIQNEQSIKVYNVHPAKWNLQLVGEQKGPVVFANEAVEVRYTVLDHGTPSIAYLFSEPDTVNFQQIEAPFAPGPWIKAAKAAFHANEPTTIIHLKEQDCPAGDLFPYFKLRIGYRFGVVMDHAATAANHRKILATFRDADEVMIETYYLNQDQALALQNRHSYVEMSAQIMRKAGVKKAVPVHFSRRYKEDEIVQIQEEFKRVFL</sequence>
<accession>F4L1M2</accession>
<dbReference type="EMBL" id="CP002691">
    <property type="protein sequence ID" value="AEE48566.1"/>
    <property type="molecule type" value="Genomic_DNA"/>
</dbReference>
<dbReference type="PANTHER" id="PTHR46018:SF2">
    <property type="entry name" value="ZINC PHOSPHODIESTERASE ELAC PROTEIN 1"/>
    <property type="match status" value="1"/>
</dbReference>
<gene>
    <name evidence="1" type="ordered locus">Halhy_0658</name>
</gene>
<dbReference type="eggNOG" id="COG1234">
    <property type="taxonomic scope" value="Bacteria"/>
</dbReference>
<keyword evidence="2" id="KW-1185">Reference proteome</keyword>
<dbReference type="KEGG" id="hhy:Halhy_0658"/>
<dbReference type="HOGENOM" id="CLU_823444_0_0_10"/>
<dbReference type="GO" id="GO:0042781">
    <property type="term" value="F:3'-tRNA processing endoribonuclease activity"/>
    <property type="evidence" value="ECO:0007669"/>
    <property type="project" value="TreeGrafter"/>
</dbReference>
<dbReference type="Proteomes" id="UP000008461">
    <property type="component" value="Chromosome"/>
</dbReference>
<protein>
    <submittedName>
        <fullName evidence="1">Uncharacterized protein</fullName>
    </submittedName>
</protein>
<evidence type="ECO:0000313" key="1">
    <source>
        <dbReference type="EMBL" id="AEE48566.1"/>
    </source>
</evidence>
<dbReference type="AlphaFoldDB" id="F4L1M2"/>
<dbReference type="RefSeq" id="WP_013763130.1">
    <property type="nucleotide sequence ID" value="NC_015510.1"/>
</dbReference>
<dbReference type="OrthoDB" id="9800940at2"/>
<proteinExistence type="predicted"/>